<name>A0A0A9FSK9_ARUDO</name>
<sequence>MLAWRCIIWVILCTSSAIRAETRRNDTLRGVSYKRTDQERPGWTVRKGNVWILSRIC</sequence>
<feature type="chain" id="PRO_5002064786" evidence="1">
    <location>
        <begin position="21"/>
        <end position="57"/>
    </location>
</feature>
<dbReference type="EMBL" id="GBRH01184595">
    <property type="protein sequence ID" value="JAE13301.1"/>
    <property type="molecule type" value="Transcribed_RNA"/>
</dbReference>
<feature type="signal peptide" evidence="1">
    <location>
        <begin position="1"/>
        <end position="20"/>
    </location>
</feature>
<reference evidence="2" key="2">
    <citation type="journal article" date="2015" name="Data Brief">
        <title>Shoot transcriptome of the giant reed, Arundo donax.</title>
        <authorList>
            <person name="Barrero R.A."/>
            <person name="Guerrero F.D."/>
            <person name="Moolhuijzen P."/>
            <person name="Goolsby J.A."/>
            <person name="Tidwell J."/>
            <person name="Bellgard S.E."/>
            <person name="Bellgard M.I."/>
        </authorList>
    </citation>
    <scope>NUCLEOTIDE SEQUENCE</scope>
    <source>
        <tissue evidence="2">Shoot tissue taken approximately 20 cm above the soil surface</tissue>
    </source>
</reference>
<evidence type="ECO:0000256" key="1">
    <source>
        <dbReference type="SAM" id="SignalP"/>
    </source>
</evidence>
<organism evidence="2">
    <name type="scientific">Arundo donax</name>
    <name type="common">Giant reed</name>
    <name type="synonym">Donax arundinaceus</name>
    <dbReference type="NCBI Taxonomy" id="35708"/>
    <lineage>
        <taxon>Eukaryota</taxon>
        <taxon>Viridiplantae</taxon>
        <taxon>Streptophyta</taxon>
        <taxon>Embryophyta</taxon>
        <taxon>Tracheophyta</taxon>
        <taxon>Spermatophyta</taxon>
        <taxon>Magnoliopsida</taxon>
        <taxon>Liliopsida</taxon>
        <taxon>Poales</taxon>
        <taxon>Poaceae</taxon>
        <taxon>PACMAD clade</taxon>
        <taxon>Arundinoideae</taxon>
        <taxon>Arundineae</taxon>
        <taxon>Arundo</taxon>
    </lineage>
</organism>
<proteinExistence type="predicted"/>
<reference evidence="2" key="1">
    <citation type="submission" date="2014-09" db="EMBL/GenBank/DDBJ databases">
        <authorList>
            <person name="Magalhaes I.L.F."/>
            <person name="Oliveira U."/>
            <person name="Santos F.R."/>
            <person name="Vidigal T.H.D.A."/>
            <person name="Brescovit A.D."/>
            <person name="Santos A.J."/>
        </authorList>
    </citation>
    <scope>NUCLEOTIDE SEQUENCE</scope>
    <source>
        <tissue evidence="2">Shoot tissue taken approximately 20 cm above the soil surface</tissue>
    </source>
</reference>
<dbReference type="AlphaFoldDB" id="A0A0A9FSK9"/>
<protein>
    <submittedName>
        <fullName evidence="2">Uncharacterized protein</fullName>
    </submittedName>
</protein>
<evidence type="ECO:0000313" key="2">
    <source>
        <dbReference type="EMBL" id="JAE13301.1"/>
    </source>
</evidence>
<keyword evidence="1" id="KW-0732">Signal</keyword>
<accession>A0A0A9FSK9</accession>